<sequence length="70" mass="8425">MISYFPDHGISSCFRKFRALVKFPAEVNFFYIFKTRYLSIGSDFVLFVYQRIFPYSDLVYKENRSKMGEL</sequence>
<accession>A0ABX4YIG2</accession>
<organism evidence="1 2">
    <name type="scientific">Leptospira inadai serovar Lyme</name>
    <dbReference type="NCBI Taxonomy" id="293084"/>
    <lineage>
        <taxon>Bacteria</taxon>
        <taxon>Pseudomonadati</taxon>
        <taxon>Spirochaetota</taxon>
        <taxon>Spirochaetia</taxon>
        <taxon>Leptospirales</taxon>
        <taxon>Leptospiraceae</taxon>
        <taxon>Leptospira</taxon>
    </lineage>
</organism>
<protein>
    <submittedName>
        <fullName evidence="1">Uncharacterized protein</fullName>
    </submittedName>
</protein>
<keyword evidence="2" id="KW-1185">Reference proteome</keyword>
<name>A0ABX4YIG2_9LEPT</name>
<evidence type="ECO:0000313" key="2">
    <source>
        <dbReference type="Proteomes" id="UP000094669"/>
    </source>
</evidence>
<evidence type="ECO:0000313" key="1">
    <source>
        <dbReference type="EMBL" id="PNV74969.1"/>
    </source>
</evidence>
<dbReference type="EMBL" id="MCRM02000009">
    <property type="protein sequence ID" value="PNV74969.1"/>
    <property type="molecule type" value="Genomic_DNA"/>
</dbReference>
<dbReference type="Proteomes" id="UP000094669">
    <property type="component" value="Unassembled WGS sequence"/>
</dbReference>
<gene>
    <name evidence="1" type="ORF">BES34_010370</name>
</gene>
<comment type="caution">
    <text evidence="1">The sequence shown here is derived from an EMBL/GenBank/DDBJ whole genome shotgun (WGS) entry which is preliminary data.</text>
</comment>
<reference evidence="1" key="1">
    <citation type="submission" date="2018-01" db="EMBL/GenBank/DDBJ databases">
        <title>Genomic characterization of Leptospira inadai serogroup Lyme isolated from captured rat in Brazil and comparative analysis with human reference strain.</title>
        <authorList>
            <person name="Moreno L.Z."/>
            <person name="Loureiro A.P."/>
            <person name="Miraglia F."/>
            <person name="Kremer F.S."/>
            <person name="Eslabao M.R."/>
            <person name="Dellagostin O.A."/>
            <person name="Lilenbaum W."/>
            <person name="Moreno A.M."/>
        </authorList>
    </citation>
    <scope>NUCLEOTIDE SEQUENCE [LARGE SCALE GENOMIC DNA]</scope>
    <source>
        <strain evidence="1">M34/99</strain>
    </source>
</reference>
<proteinExistence type="predicted"/>